<dbReference type="EMBL" id="JAWDJW010006347">
    <property type="protein sequence ID" value="KAK3065218.1"/>
    <property type="molecule type" value="Genomic_DNA"/>
</dbReference>
<name>A0ACC3DCT9_9PEZI</name>
<proteinExistence type="predicted"/>
<reference evidence="1" key="1">
    <citation type="submission" date="2024-09" db="EMBL/GenBank/DDBJ databases">
        <title>Black Yeasts Isolated from many extreme environments.</title>
        <authorList>
            <person name="Coleine C."/>
            <person name="Stajich J.E."/>
            <person name="Selbmann L."/>
        </authorList>
    </citation>
    <scope>NUCLEOTIDE SEQUENCE</scope>
    <source>
        <strain evidence="1">CCFEE 5737</strain>
    </source>
</reference>
<gene>
    <name evidence="1" type="ORF">LTS18_005635</name>
</gene>
<evidence type="ECO:0000313" key="1">
    <source>
        <dbReference type="EMBL" id="KAK3065218.1"/>
    </source>
</evidence>
<comment type="caution">
    <text evidence="1">The sequence shown here is derived from an EMBL/GenBank/DDBJ whole genome shotgun (WGS) entry which is preliminary data.</text>
</comment>
<accession>A0ACC3DCT9</accession>
<dbReference type="Proteomes" id="UP001186974">
    <property type="component" value="Unassembled WGS sequence"/>
</dbReference>
<sequence>MLCVFTLRRDEKTQSYFKVITGLSTPLLNINATVFDLKSLPPELRTAVSEAHLADRRTENDLDSTSKTAFLALTKVCRWMREDVLLLAFSNTTSTITNPGQPVAQRFGNLAQPLRDAIRAVRLHIEQVRGMVGVKCQRSKTSKLNWVYGPSGTCPLNLQASKDEGRRSD</sequence>
<keyword evidence="2" id="KW-1185">Reference proteome</keyword>
<evidence type="ECO:0000313" key="2">
    <source>
        <dbReference type="Proteomes" id="UP001186974"/>
    </source>
</evidence>
<protein>
    <submittedName>
        <fullName evidence="1">Uncharacterized protein</fullName>
    </submittedName>
</protein>
<organism evidence="1 2">
    <name type="scientific">Coniosporium uncinatum</name>
    <dbReference type="NCBI Taxonomy" id="93489"/>
    <lineage>
        <taxon>Eukaryota</taxon>
        <taxon>Fungi</taxon>
        <taxon>Dikarya</taxon>
        <taxon>Ascomycota</taxon>
        <taxon>Pezizomycotina</taxon>
        <taxon>Dothideomycetes</taxon>
        <taxon>Dothideomycetes incertae sedis</taxon>
        <taxon>Coniosporium</taxon>
    </lineage>
</organism>